<proteinExistence type="predicted"/>
<protein>
    <submittedName>
        <fullName evidence="1">Uncharacterized protein</fullName>
    </submittedName>
</protein>
<dbReference type="EnsemblMetazoa" id="CLYHEMT004375.1">
    <property type="protein sequence ID" value="CLYHEMP004375.1"/>
    <property type="gene ID" value="CLYHEMG004375"/>
</dbReference>
<evidence type="ECO:0000313" key="1">
    <source>
        <dbReference type="EnsemblMetazoa" id="CLYHEMP004375.1"/>
    </source>
</evidence>
<organism evidence="1 2">
    <name type="scientific">Clytia hemisphaerica</name>
    <dbReference type="NCBI Taxonomy" id="252671"/>
    <lineage>
        <taxon>Eukaryota</taxon>
        <taxon>Metazoa</taxon>
        <taxon>Cnidaria</taxon>
        <taxon>Hydrozoa</taxon>
        <taxon>Hydroidolina</taxon>
        <taxon>Leptothecata</taxon>
        <taxon>Obeliida</taxon>
        <taxon>Clytiidae</taxon>
        <taxon>Clytia</taxon>
    </lineage>
</organism>
<evidence type="ECO:0000313" key="2">
    <source>
        <dbReference type="Proteomes" id="UP000594262"/>
    </source>
</evidence>
<sequence>MQAVVQRRPFLKSAEKSCTSWGNIFSDNWKLIKILQGDWHGFDESGKFHTILVESKFHGDVKALVGVHYCDKDDEFQELDCNLIKLSCVRGQSKLLYDPKLTRWFNITSTQNENHFLVRITSGSLTNILTRQENGDDSFVSMDQINDQNCILLTHTRNSSIKFAGLRDLDSYGRFLIVLTDNENSFTLDIIEYTAERINHCKRILVSENTVRFNREGLQTDVFVDFDHDVFYLKEFHDHRKSLHGFDFSGNRLFTKDLSRLDANVWLVEQIGSSMIAVVWIHKKNLSFDLETFNMTEFGPVTWTKFTPYFYPDTAFIRPRFKTNSGRPFLCVITGSMEQKGESVFIYDILSGVEVFQHRFEYRYDTYDFNWNGFEELAILSLEDHHLYHDEYEHWFNGNEEPEKIFCIQVQNVSFKENSLKNQARLACLKSVDKTDIKGKLPGCLKNYLGIN</sequence>
<accession>A0A7M5V6D8</accession>
<keyword evidence="2" id="KW-1185">Reference proteome</keyword>
<dbReference type="Proteomes" id="UP000594262">
    <property type="component" value="Unplaced"/>
</dbReference>
<reference evidence="1" key="1">
    <citation type="submission" date="2021-01" db="UniProtKB">
        <authorList>
            <consortium name="EnsemblMetazoa"/>
        </authorList>
    </citation>
    <scope>IDENTIFICATION</scope>
</reference>
<name>A0A7M5V6D8_9CNID</name>
<dbReference type="AlphaFoldDB" id="A0A7M5V6D8"/>